<organism evidence="2 3">
    <name type="scientific">Frankia alni (strain DSM 45986 / CECT 9034 / ACN14a)</name>
    <dbReference type="NCBI Taxonomy" id="326424"/>
    <lineage>
        <taxon>Bacteria</taxon>
        <taxon>Bacillati</taxon>
        <taxon>Actinomycetota</taxon>
        <taxon>Actinomycetes</taxon>
        <taxon>Frankiales</taxon>
        <taxon>Frankiaceae</taxon>
        <taxon>Frankia</taxon>
    </lineage>
</organism>
<keyword evidence="3" id="KW-1185">Reference proteome</keyword>
<evidence type="ECO:0000256" key="1">
    <source>
        <dbReference type="SAM" id="MobiDB-lite"/>
    </source>
</evidence>
<sequence length="82" mass="8499">MAGGAAGNAGEDSSGGILDASLPGYPLGRVEDIRRQHRRQRGPGGGEIPPPLRPMLFTDQSSVMNDGAVNILRSAEINCRGG</sequence>
<dbReference type="HOGENOM" id="CLU_2553291_0_0_11"/>
<feature type="region of interest" description="Disordered" evidence="1">
    <location>
        <begin position="1"/>
        <end position="54"/>
    </location>
</feature>
<evidence type="ECO:0000313" key="2">
    <source>
        <dbReference type="EMBL" id="CAJ59265.1"/>
    </source>
</evidence>
<dbReference type="Proteomes" id="UP000000657">
    <property type="component" value="Chromosome"/>
</dbReference>
<dbReference type="KEGG" id="fal:FRAAL0591"/>
<accession>Q0RT38</accession>
<reference evidence="2 3" key="1">
    <citation type="journal article" date="2007" name="Genome Res.">
        <title>Genome characteristics of facultatively symbiotic Frankia sp. strains reflect host range and host plant biogeography.</title>
        <authorList>
            <person name="Normand P."/>
            <person name="Lapierre P."/>
            <person name="Tisa L.S."/>
            <person name="Gogarten J.P."/>
            <person name="Alloisio N."/>
            <person name="Bagnarol E."/>
            <person name="Bassi C.A."/>
            <person name="Berry A.M."/>
            <person name="Bickhart D.M."/>
            <person name="Choisne N."/>
            <person name="Couloux A."/>
            <person name="Cournoyer B."/>
            <person name="Cruveiller S."/>
            <person name="Daubin V."/>
            <person name="Demange N."/>
            <person name="Francino M.P."/>
            <person name="Goltsman E."/>
            <person name="Huang Y."/>
            <person name="Kopp O.R."/>
            <person name="Labarre L."/>
            <person name="Lapidus A."/>
            <person name="Lavire C."/>
            <person name="Marechal J."/>
            <person name="Martinez M."/>
            <person name="Mastronunzio J.E."/>
            <person name="Mullin B.C."/>
            <person name="Niemann J."/>
            <person name="Pujic P."/>
            <person name="Rawnsley T."/>
            <person name="Rouy Z."/>
            <person name="Schenowitz C."/>
            <person name="Sellstedt A."/>
            <person name="Tavares F."/>
            <person name="Tomkins J.P."/>
            <person name="Vallenet D."/>
            <person name="Valverde C."/>
            <person name="Wall L.G."/>
            <person name="Wang Y."/>
            <person name="Medigue C."/>
            <person name="Benson D.R."/>
        </authorList>
    </citation>
    <scope>NUCLEOTIDE SEQUENCE [LARGE SCALE GENOMIC DNA]</scope>
    <source>
        <strain evidence="3">DSM 45986 / CECT 9034 / ACN14a</strain>
    </source>
</reference>
<gene>
    <name evidence="2" type="ordered locus">FRAAL0591</name>
</gene>
<proteinExistence type="predicted"/>
<dbReference type="EMBL" id="CT573213">
    <property type="protein sequence ID" value="CAJ59265.1"/>
    <property type="molecule type" value="Genomic_DNA"/>
</dbReference>
<dbReference type="AlphaFoldDB" id="Q0RT38"/>
<protein>
    <submittedName>
        <fullName evidence="2">Uncharacterized protein</fullName>
    </submittedName>
</protein>
<name>Q0RT38_FRAAA</name>
<evidence type="ECO:0000313" key="3">
    <source>
        <dbReference type="Proteomes" id="UP000000657"/>
    </source>
</evidence>